<dbReference type="PANTHER" id="PTHR43383">
    <property type="entry name" value="NODULIN 6"/>
    <property type="match status" value="1"/>
</dbReference>
<organism evidence="2 3">
    <name type="scientific">Nocardioides islandensis</name>
    <dbReference type="NCBI Taxonomy" id="433663"/>
    <lineage>
        <taxon>Bacteria</taxon>
        <taxon>Bacillati</taxon>
        <taxon>Actinomycetota</taxon>
        <taxon>Actinomycetes</taxon>
        <taxon>Propionibacteriales</taxon>
        <taxon>Nocardioidaceae</taxon>
        <taxon>Nocardioides</taxon>
    </lineage>
</organism>
<proteinExistence type="predicted"/>
<feature type="domain" description="Amidohydrolase-related" evidence="1">
    <location>
        <begin position="215"/>
        <end position="376"/>
    </location>
</feature>
<dbReference type="EMBL" id="JADKPN010000001">
    <property type="protein sequence ID" value="MBF4761766.1"/>
    <property type="molecule type" value="Genomic_DNA"/>
</dbReference>
<dbReference type="GO" id="GO:0016787">
    <property type="term" value="F:hydrolase activity"/>
    <property type="evidence" value="ECO:0007669"/>
    <property type="project" value="InterPro"/>
</dbReference>
<protein>
    <submittedName>
        <fullName evidence="2">Amidohydrolase</fullName>
    </submittedName>
</protein>
<dbReference type="InterPro" id="IPR006680">
    <property type="entry name" value="Amidohydro-rel"/>
</dbReference>
<dbReference type="Gene3D" id="3.20.20.140">
    <property type="entry name" value="Metal-dependent hydrolases"/>
    <property type="match status" value="1"/>
</dbReference>
<dbReference type="RefSeq" id="WP_194704958.1">
    <property type="nucleotide sequence ID" value="NZ_JADKPN010000001.1"/>
</dbReference>
<evidence type="ECO:0000313" key="3">
    <source>
        <dbReference type="Proteomes" id="UP000640489"/>
    </source>
</evidence>
<dbReference type="PANTHER" id="PTHR43383:SF2">
    <property type="entry name" value="AMIDOHYDROLASE 2 FAMILY PROTEIN"/>
    <property type="match status" value="1"/>
</dbReference>
<sequence length="379" mass="41147">MSDTLPTAGYVTGPVVDHHCHGLVLRDLDRPAFEALMNEGPGSGRWTGSPFDSMLGLAIRRHCAPLLGLEPHADADTYLGRRQALGHEEVARRMLGAADIGTLLVDTGFQPDEICSPAEVAALAGDTTRSHQVIRLETTAQDLLAEGTDPKELRTAVRQRLAESEAVAAKSIAAYRCGLDLLDGRPTDMEVAAALHRQRPADGETWRITDRTVVSALAWTAIEAGLPLQLHVGYGDSDVDLLACDPLHLTAFLRATQRYDVPVLLLHNYPFHRHAAYLAQVFDHVFMDVGLAVHNTGALSRRVIEDTLELVPFGKLLHSSDAFGLAELYYLGTALFRQGLHDVLEDLVMRDELSEADAARIGRQVAAENATRAYGLGSG</sequence>
<dbReference type="AlphaFoldDB" id="A0A930VBY7"/>
<reference evidence="2" key="1">
    <citation type="submission" date="2020-11" db="EMBL/GenBank/DDBJ databases">
        <title>Nocardioides sp. nov., isolated from Soil of Cynanchum wilfordii Hemsley rhizosphere.</title>
        <authorList>
            <person name="Lee J.-S."/>
            <person name="Suh M.K."/>
            <person name="Kim J.-S."/>
        </authorList>
    </citation>
    <scope>NUCLEOTIDE SEQUENCE</scope>
    <source>
        <strain evidence="2">KCTC 19275</strain>
    </source>
</reference>
<comment type="caution">
    <text evidence="2">The sequence shown here is derived from an EMBL/GenBank/DDBJ whole genome shotgun (WGS) entry which is preliminary data.</text>
</comment>
<dbReference type="Proteomes" id="UP000640489">
    <property type="component" value="Unassembled WGS sequence"/>
</dbReference>
<dbReference type="InterPro" id="IPR032466">
    <property type="entry name" value="Metal_Hydrolase"/>
</dbReference>
<evidence type="ECO:0000259" key="1">
    <source>
        <dbReference type="Pfam" id="PF04909"/>
    </source>
</evidence>
<evidence type="ECO:0000313" key="2">
    <source>
        <dbReference type="EMBL" id="MBF4761766.1"/>
    </source>
</evidence>
<name>A0A930VBY7_9ACTN</name>
<keyword evidence="3" id="KW-1185">Reference proteome</keyword>
<dbReference type="Pfam" id="PF04909">
    <property type="entry name" value="Amidohydro_2"/>
    <property type="match status" value="1"/>
</dbReference>
<gene>
    <name evidence="2" type="ORF">ISU07_01390</name>
</gene>
<dbReference type="SUPFAM" id="SSF51556">
    <property type="entry name" value="Metallo-dependent hydrolases"/>
    <property type="match status" value="1"/>
</dbReference>
<accession>A0A930VBY7</accession>